<protein>
    <recommendedName>
        <fullName evidence="8">Cell wall anchored protein</fullName>
    </recommendedName>
</protein>
<dbReference type="SUPFAM" id="SSF50965">
    <property type="entry name" value="Galactose oxidase, central domain"/>
    <property type="match status" value="1"/>
</dbReference>
<evidence type="ECO:0000256" key="3">
    <source>
        <dbReference type="SAM" id="MobiDB-lite"/>
    </source>
</evidence>
<dbReference type="InterPro" id="IPR011043">
    <property type="entry name" value="Gal_Oxase/kelch_b-propeller"/>
</dbReference>
<keyword evidence="4" id="KW-0812">Transmembrane</keyword>
<dbReference type="OrthoDB" id="10251809at2759"/>
<dbReference type="Gene3D" id="2.120.10.80">
    <property type="entry name" value="Kelch-type beta propeller"/>
    <property type="match status" value="1"/>
</dbReference>
<reference evidence="6" key="1">
    <citation type="journal article" date="2020" name="Stud. Mycol.">
        <title>101 Dothideomycetes genomes: a test case for predicting lifestyles and emergence of pathogens.</title>
        <authorList>
            <person name="Haridas S."/>
            <person name="Albert R."/>
            <person name="Binder M."/>
            <person name="Bloem J."/>
            <person name="Labutti K."/>
            <person name="Salamov A."/>
            <person name="Andreopoulos B."/>
            <person name="Baker S."/>
            <person name="Barry K."/>
            <person name="Bills G."/>
            <person name="Bluhm B."/>
            <person name="Cannon C."/>
            <person name="Castanera R."/>
            <person name="Culley D."/>
            <person name="Daum C."/>
            <person name="Ezra D."/>
            <person name="Gonzalez J."/>
            <person name="Henrissat B."/>
            <person name="Kuo A."/>
            <person name="Liang C."/>
            <person name="Lipzen A."/>
            <person name="Lutzoni F."/>
            <person name="Magnuson J."/>
            <person name="Mondo S."/>
            <person name="Nolan M."/>
            <person name="Ohm R."/>
            <person name="Pangilinan J."/>
            <person name="Park H.-J."/>
            <person name="Ramirez L."/>
            <person name="Alfaro M."/>
            <person name="Sun H."/>
            <person name="Tritt A."/>
            <person name="Yoshinaga Y."/>
            <person name="Zwiers L.-H."/>
            <person name="Turgeon B."/>
            <person name="Goodwin S."/>
            <person name="Spatafora J."/>
            <person name="Crous P."/>
            <person name="Grigoriev I."/>
        </authorList>
    </citation>
    <scope>NUCLEOTIDE SEQUENCE</scope>
    <source>
        <strain evidence="6">CBS 207.26</strain>
    </source>
</reference>
<feature type="compositionally biased region" description="Low complexity" evidence="3">
    <location>
        <begin position="626"/>
        <end position="639"/>
    </location>
</feature>
<feature type="signal peptide" evidence="5">
    <location>
        <begin position="1"/>
        <end position="22"/>
    </location>
</feature>
<evidence type="ECO:0000256" key="1">
    <source>
        <dbReference type="ARBA" id="ARBA00022441"/>
    </source>
</evidence>
<keyword evidence="1" id="KW-0880">Kelch repeat</keyword>
<evidence type="ECO:0000256" key="5">
    <source>
        <dbReference type="SAM" id="SignalP"/>
    </source>
</evidence>
<keyword evidence="4" id="KW-1133">Transmembrane helix</keyword>
<evidence type="ECO:0000313" key="7">
    <source>
        <dbReference type="Proteomes" id="UP000800200"/>
    </source>
</evidence>
<dbReference type="PANTHER" id="PTHR46093">
    <property type="entry name" value="ACYL-COA-BINDING DOMAIN-CONTAINING PROTEIN 5"/>
    <property type="match status" value="1"/>
</dbReference>
<keyword evidence="5" id="KW-0732">Signal</keyword>
<evidence type="ECO:0000256" key="4">
    <source>
        <dbReference type="SAM" id="Phobius"/>
    </source>
</evidence>
<dbReference type="Pfam" id="PF24681">
    <property type="entry name" value="Kelch_KLHDC2_KLHL20_DRC7"/>
    <property type="match status" value="1"/>
</dbReference>
<dbReference type="PANTHER" id="PTHR46093:SF18">
    <property type="entry name" value="FIBRONECTIN TYPE-III DOMAIN-CONTAINING PROTEIN"/>
    <property type="match status" value="1"/>
</dbReference>
<accession>A0A6A6DYX9</accession>
<keyword evidence="4" id="KW-0472">Membrane</keyword>
<dbReference type="InterPro" id="IPR015915">
    <property type="entry name" value="Kelch-typ_b-propeller"/>
</dbReference>
<name>A0A6A6DYX9_9PEZI</name>
<organism evidence="6 7">
    <name type="scientific">Zopfia rhizophila CBS 207.26</name>
    <dbReference type="NCBI Taxonomy" id="1314779"/>
    <lineage>
        <taxon>Eukaryota</taxon>
        <taxon>Fungi</taxon>
        <taxon>Dikarya</taxon>
        <taxon>Ascomycota</taxon>
        <taxon>Pezizomycotina</taxon>
        <taxon>Dothideomycetes</taxon>
        <taxon>Dothideomycetes incertae sedis</taxon>
        <taxon>Zopfiaceae</taxon>
        <taxon>Zopfia</taxon>
    </lineage>
</organism>
<dbReference type="AlphaFoldDB" id="A0A6A6DYX9"/>
<dbReference type="Proteomes" id="UP000800200">
    <property type="component" value="Unassembled WGS sequence"/>
</dbReference>
<keyword evidence="2" id="KW-0677">Repeat</keyword>
<feature type="chain" id="PRO_5025544477" description="Cell wall anchored protein" evidence="5">
    <location>
        <begin position="23"/>
        <end position="648"/>
    </location>
</feature>
<keyword evidence="7" id="KW-1185">Reference proteome</keyword>
<gene>
    <name evidence="6" type="ORF">K469DRAFT_669317</name>
</gene>
<proteinExistence type="predicted"/>
<dbReference type="EMBL" id="ML994646">
    <property type="protein sequence ID" value="KAF2182846.1"/>
    <property type="molecule type" value="Genomic_DNA"/>
</dbReference>
<evidence type="ECO:0000313" key="6">
    <source>
        <dbReference type="EMBL" id="KAF2182846.1"/>
    </source>
</evidence>
<sequence length="648" mass="71510">MTPLQFGPRLLVIYVLATLAAAQIPSVWKPYDVVTYFCQRWYHQSVVKDGTLYIHGGIQTFNVPQRDSNWTNNTLGFNQFFLQVDLKESWDWKTNISYIALEETPNPKTGTGVRHSIRGTMYQGPANDSSIYTYAGTSFRGNESFPTKDTNYYSIYYSDQYALWSFNNDSQVWDQYDIQQAWTPSYGAAAEAPDQALAFYLNGQTDNGTSSQTLYDGDDQTTLDGMIVIDMVKHSSRNISTAGIKDYQPRVGGGMQYVPGVGDNGVLVALGGKVFDGKRVMTSKEKGRLLSFDTVDVFDIASYLKNPEDSGTWYSQTTSGDIPHPRIDFCTIIVSTPDNSSHHIYLYGGQDPTTTNSTIFYDDIYVLSIPSFTWINVFNGKSPRWGHTCHLVGNRQMLTVGGHNKSPNTCDWEKKSVAIMDLTTLSWGSVYNAYAEQYLLSDALVAKLGGTPQGNATLKVPEKGWAAPELGAIMSKTRIYSNAPVNNTSTSKETNGSGISSKARTAITTGTTVAVVVLLSCICFLIFMYRRRSSGRSISTRGSSAVVEAESRAKFELPHNEKLMYEVTGTECRAEFPSSPVRAEADRGNCVTYAVELPTTNFQQEGRWGVPIIRVPSLAHLRMTESGSSTGTPGSSPDTPDTPDKDMV</sequence>
<feature type="transmembrane region" description="Helical" evidence="4">
    <location>
        <begin position="507"/>
        <end position="529"/>
    </location>
</feature>
<feature type="region of interest" description="Disordered" evidence="3">
    <location>
        <begin position="624"/>
        <end position="648"/>
    </location>
</feature>
<evidence type="ECO:0000256" key="2">
    <source>
        <dbReference type="ARBA" id="ARBA00022737"/>
    </source>
</evidence>
<evidence type="ECO:0008006" key="8">
    <source>
        <dbReference type="Google" id="ProtNLM"/>
    </source>
</evidence>